<evidence type="ECO:0000313" key="3">
    <source>
        <dbReference type="EMBL" id="KAG2440836.1"/>
    </source>
</evidence>
<evidence type="ECO:0000313" key="4">
    <source>
        <dbReference type="Proteomes" id="UP000650467"/>
    </source>
</evidence>
<keyword evidence="2" id="KW-0472">Membrane</keyword>
<accession>A0A835TB61</accession>
<dbReference type="OrthoDB" id="10591294at2759"/>
<organism evidence="3 4">
    <name type="scientific">Chlamydomonas incerta</name>
    <dbReference type="NCBI Taxonomy" id="51695"/>
    <lineage>
        <taxon>Eukaryota</taxon>
        <taxon>Viridiplantae</taxon>
        <taxon>Chlorophyta</taxon>
        <taxon>core chlorophytes</taxon>
        <taxon>Chlorophyceae</taxon>
        <taxon>CS clade</taxon>
        <taxon>Chlamydomonadales</taxon>
        <taxon>Chlamydomonadaceae</taxon>
        <taxon>Chlamydomonas</taxon>
    </lineage>
</organism>
<keyword evidence="2" id="KW-0812">Transmembrane</keyword>
<comment type="caution">
    <text evidence="3">The sequence shown here is derived from an EMBL/GenBank/DDBJ whole genome shotgun (WGS) entry which is preliminary data.</text>
</comment>
<keyword evidence="4" id="KW-1185">Reference proteome</keyword>
<dbReference type="Proteomes" id="UP000650467">
    <property type="component" value="Unassembled WGS sequence"/>
</dbReference>
<feature type="region of interest" description="Disordered" evidence="1">
    <location>
        <begin position="1"/>
        <end position="20"/>
    </location>
</feature>
<protein>
    <submittedName>
        <fullName evidence="3">Uncharacterized protein</fullName>
    </submittedName>
</protein>
<gene>
    <name evidence="3" type="ORF">HXX76_003691</name>
</gene>
<dbReference type="AlphaFoldDB" id="A0A835TB61"/>
<dbReference type="EMBL" id="JAEHOC010000006">
    <property type="protein sequence ID" value="KAG2440836.1"/>
    <property type="molecule type" value="Genomic_DNA"/>
</dbReference>
<feature type="transmembrane region" description="Helical" evidence="2">
    <location>
        <begin position="43"/>
        <end position="68"/>
    </location>
</feature>
<proteinExistence type="predicted"/>
<evidence type="ECO:0000256" key="1">
    <source>
        <dbReference type="SAM" id="MobiDB-lite"/>
    </source>
</evidence>
<keyword evidence="2" id="KW-1133">Transmembrane helix</keyword>
<reference evidence="3" key="1">
    <citation type="journal article" date="2020" name="bioRxiv">
        <title>Comparative genomics of Chlamydomonas.</title>
        <authorList>
            <person name="Craig R.J."/>
            <person name="Hasan A.R."/>
            <person name="Ness R.W."/>
            <person name="Keightley P.D."/>
        </authorList>
    </citation>
    <scope>NUCLEOTIDE SEQUENCE</scope>
    <source>
        <strain evidence="3">SAG 7.73</strain>
    </source>
</reference>
<name>A0A835TB61_CHLIN</name>
<feature type="transmembrane region" description="Helical" evidence="2">
    <location>
        <begin position="100"/>
        <end position="123"/>
    </location>
</feature>
<evidence type="ECO:0000256" key="2">
    <source>
        <dbReference type="SAM" id="Phobius"/>
    </source>
</evidence>
<sequence length="217" mass="22185">MERWARKGRRLLKGGSGGHSGGGGYRVGAAGSGGGHGGFNWRVLVIVLSCVFGVCLLIALLVVCVAGGRRVGVRSGAYSTGGASGGTSSSGNSSRGAFNWRALVIALSATFGLVLLIILLWWINRRYKAKHGRSLWARRSSRVVDENQEDAGAPPPPPPVDITKIPGVIVLSAYPPPDGPPHAEKGIAAGGESAAGLGAAETPAALGLLDKMQDPSS</sequence>
<feature type="compositionally biased region" description="Basic residues" evidence="1">
    <location>
        <begin position="1"/>
        <end position="12"/>
    </location>
</feature>